<sequence>MSKLIYLIGIPGSGKSIYAKEIAKKERAIILSTDELRGEFLFDQSRQKKTGLIFSILYKRAEMLLSEGKNVIIDATNIERARRMKALKKLSATQKECYYFSTPYEVCLERNKSRKRKVQEFIMRRMQKNLDFPMLKEGWDEVHIVHEENSYDITKEDFIFLLSNEVSYEELFSKLKHVPVFGDMYEFNQENPYHSMTLCQHTYGVLEYVNEYYQEEDKLIMQIAALFHDTGKPATKTFKKTKGHYSYFGHERVSAQLACHFLTELGFEEEFVTQVVNLVEMHMKITYGGDEGATEIYHLLGDEMLWKLYFFSEADRFAK</sequence>
<dbReference type="InterPro" id="IPR050124">
    <property type="entry name" value="tRNA_CCA-adding_enzyme"/>
</dbReference>
<dbReference type="SUPFAM" id="SSF109604">
    <property type="entry name" value="HD-domain/PDEase-like"/>
    <property type="match status" value="1"/>
</dbReference>
<dbReference type="AlphaFoldDB" id="A0A9X6SRS3"/>
<dbReference type="RefSeq" id="WP_098007383.1">
    <property type="nucleotide sequence ID" value="NZ_NUJB01000007.1"/>
</dbReference>
<organism evidence="3 4">
    <name type="scientific">Bacillus cereus</name>
    <dbReference type="NCBI Taxonomy" id="1396"/>
    <lineage>
        <taxon>Bacteria</taxon>
        <taxon>Bacillati</taxon>
        <taxon>Bacillota</taxon>
        <taxon>Bacilli</taxon>
        <taxon>Bacillales</taxon>
        <taxon>Bacillaceae</taxon>
        <taxon>Bacillus</taxon>
        <taxon>Bacillus cereus group</taxon>
    </lineage>
</organism>
<dbReference type="Gene3D" id="1.10.3090.10">
    <property type="entry name" value="cca-adding enzyme, domain 2"/>
    <property type="match status" value="1"/>
</dbReference>
<proteinExistence type="predicted"/>
<keyword evidence="1" id="KW-0547">Nucleotide-binding</keyword>
<reference evidence="3 4" key="1">
    <citation type="submission" date="2017-09" db="EMBL/GenBank/DDBJ databases">
        <title>Large-scale bioinformatics analysis of Bacillus genomes uncovers conserved roles of natural products in bacterial physiology.</title>
        <authorList>
            <consortium name="Agbiome Team Llc"/>
            <person name="Bleich R.M."/>
            <person name="Grubbs K.J."/>
            <person name="Santa Maria K.C."/>
            <person name="Allen S.E."/>
            <person name="Farag S."/>
            <person name="Shank E.A."/>
            <person name="Bowers A."/>
        </authorList>
    </citation>
    <scope>NUCLEOTIDE SEQUENCE [LARGE SCALE GENOMIC DNA]</scope>
    <source>
        <strain evidence="3 4">AFS092789</strain>
    </source>
</reference>
<dbReference type="Pfam" id="PF01966">
    <property type="entry name" value="HD"/>
    <property type="match status" value="1"/>
</dbReference>
<dbReference type="Proteomes" id="UP000219922">
    <property type="component" value="Unassembled WGS sequence"/>
</dbReference>
<evidence type="ECO:0000313" key="4">
    <source>
        <dbReference type="Proteomes" id="UP000219922"/>
    </source>
</evidence>
<dbReference type="CDD" id="cd00077">
    <property type="entry name" value="HDc"/>
    <property type="match status" value="1"/>
</dbReference>
<dbReference type="Gene3D" id="3.40.50.300">
    <property type="entry name" value="P-loop containing nucleotide triphosphate hydrolases"/>
    <property type="match status" value="1"/>
</dbReference>
<dbReference type="PANTHER" id="PTHR47545:SF1">
    <property type="entry name" value="MULTIFUNCTIONAL CCA PROTEIN"/>
    <property type="match status" value="1"/>
</dbReference>
<evidence type="ECO:0000259" key="2">
    <source>
        <dbReference type="Pfam" id="PF01966"/>
    </source>
</evidence>
<gene>
    <name evidence="3" type="ORF">CON36_36110</name>
</gene>
<comment type="caution">
    <text evidence="3">The sequence shown here is derived from an EMBL/GenBank/DDBJ whole genome shotgun (WGS) entry which is preliminary data.</text>
</comment>
<accession>A0A9X6SRS3</accession>
<dbReference type="Pfam" id="PF13671">
    <property type="entry name" value="AAA_33"/>
    <property type="match status" value="1"/>
</dbReference>
<dbReference type="InterPro" id="IPR006674">
    <property type="entry name" value="HD_domain"/>
</dbReference>
<dbReference type="InterPro" id="IPR003607">
    <property type="entry name" value="HD/PDEase_dom"/>
</dbReference>
<dbReference type="PANTHER" id="PTHR47545">
    <property type="entry name" value="MULTIFUNCTIONAL CCA PROTEIN"/>
    <property type="match status" value="1"/>
</dbReference>
<dbReference type="InterPro" id="IPR027417">
    <property type="entry name" value="P-loop_NTPase"/>
</dbReference>
<dbReference type="GO" id="GO:0000166">
    <property type="term" value="F:nucleotide binding"/>
    <property type="evidence" value="ECO:0007669"/>
    <property type="project" value="UniProtKB-KW"/>
</dbReference>
<dbReference type="EMBL" id="NVMX01000293">
    <property type="protein sequence ID" value="PDZ94003.1"/>
    <property type="molecule type" value="Genomic_DNA"/>
</dbReference>
<evidence type="ECO:0000256" key="1">
    <source>
        <dbReference type="ARBA" id="ARBA00022741"/>
    </source>
</evidence>
<dbReference type="SUPFAM" id="SSF52540">
    <property type="entry name" value="P-loop containing nucleoside triphosphate hydrolases"/>
    <property type="match status" value="1"/>
</dbReference>
<name>A0A9X6SRS3_BACCE</name>
<evidence type="ECO:0000313" key="3">
    <source>
        <dbReference type="EMBL" id="PDZ94003.1"/>
    </source>
</evidence>
<protein>
    <submittedName>
        <fullName evidence="3">Phosphohydrolase</fullName>
    </submittedName>
</protein>
<feature type="domain" description="HD" evidence="2">
    <location>
        <begin position="200"/>
        <end position="286"/>
    </location>
</feature>